<dbReference type="Proteomes" id="UP000316921">
    <property type="component" value="Chromosome"/>
</dbReference>
<comment type="similarity">
    <text evidence="1">Belongs to the NADH dehydrogenase family.</text>
</comment>
<dbReference type="SUPFAM" id="SSF51905">
    <property type="entry name" value="FAD/NAD(P)-binding domain"/>
    <property type="match status" value="1"/>
</dbReference>
<evidence type="ECO:0000313" key="12">
    <source>
        <dbReference type="Proteomes" id="UP000316921"/>
    </source>
</evidence>
<dbReference type="PRINTS" id="PR00411">
    <property type="entry name" value="PNDRDTASEI"/>
</dbReference>
<keyword evidence="12" id="KW-1185">Reference proteome</keyword>
<keyword evidence="4" id="KW-0274">FAD</keyword>
<proteinExistence type="inferred from homology"/>
<evidence type="ECO:0000256" key="8">
    <source>
        <dbReference type="ARBA" id="ARBA00047599"/>
    </source>
</evidence>
<evidence type="ECO:0000259" key="9">
    <source>
        <dbReference type="Pfam" id="PF07992"/>
    </source>
</evidence>
<sequence length="431" mass="46352">MQTSSGGARPVVVILGGGFAGLEAARRLAGEAVDVVLVDRQNHHLFQPLLYQVATAGLSAPDIAAPIRRLLHRQRNARVSMAEVVRVEPERRTVILADGELAYDFLIVALGATHSYFGHDQWAERAPGLKTLRDALEIRRRVLMAHEAAEREPNPERRRAWLTFVVVGAGPTGVELAGALAELTRVTVAEDFRNFGPDDSRILLVEAADRILLALPPELAAAGQRQLERLGVEVRLSSPLRDVDAEGVDIAGERIPARTVVWAAGVAASPVVASLGAPVDRQGRAAVQPDLSVAAHPEVFVCGDAASIVGLGGPVPGVAPAAIQAGRTAARNIARDLAGQPRAPFEYVDRGSLATIGRSAAVGTVFGRQFTGFPAWFLWMTVHLMTLVSFRNRVVVLIDWIRAYFTYRRSARIVISAEGDSRSRRATERAG</sequence>
<gene>
    <name evidence="11" type="ORF">Pla133_50810</name>
</gene>
<accession>A0A518BSL6</accession>
<dbReference type="InterPro" id="IPR023753">
    <property type="entry name" value="FAD/NAD-binding_dom"/>
</dbReference>
<evidence type="ECO:0000256" key="6">
    <source>
        <dbReference type="ARBA" id="ARBA00023002"/>
    </source>
</evidence>
<dbReference type="Pfam" id="PF07992">
    <property type="entry name" value="Pyr_redox_2"/>
    <property type="match status" value="1"/>
</dbReference>
<dbReference type="InterPro" id="IPR054585">
    <property type="entry name" value="NDH2-like_C"/>
</dbReference>
<name>A0A518BSL6_9BACT</name>
<dbReference type="KEGG" id="pbap:Pla133_50810"/>
<keyword evidence="5" id="KW-0809">Transit peptide</keyword>
<feature type="domain" description="FAD/NAD(P)-binding" evidence="9">
    <location>
        <begin position="12"/>
        <end position="326"/>
    </location>
</feature>
<evidence type="ECO:0000256" key="5">
    <source>
        <dbReference type="ARBA" id="ARBA00022946"/>
    </source>
</evidence>
<evidence type="ECO:0000256" key="7">
    <source>
        <dbReference type="ARBA" id="ARBA00023027"/>
    </source>
</evidence>
<dbReference type="AlphaFoldDB" id="A0A518BSL6"/>
<organism evidence="11 12">
    <name type="scientific">Engelhardtia mirabilis</name>
    <dbReference type="NCBI Taxonomy" id="2528011"/>
    <lineage>
        <taxon>Bacteria</taxon>
        <taxon>Pseudomonadati</taxon>
        <taxon>Planctomycetota</taxon>
        <taxon>Planctomycetia</taxon>
        <taxon>Planctomycetia incertae sedis</taxon>
        <taxon>Engelhardtia</taxon>
    </lineage>
</organism>
<keyword evidence="3" id="KW-0285">Flavoprotein</keyword>
<dbReference type="Pfam" id="PF22366">
    <property type="entry name" value="NDH2_C"/>
    <property type="match status" value="1"/>
</dbReference>
<reference evidence="11 12" key="1">
    <citation type="submission" date="2019-02" db="EMBL/GenBank/DDBJ databases">
        <title>Deep-cultivation of Planctomycetes and their phenomic and genomic characterization uncovers novel biology.</title>
        <authorList>
            <person name="Wiegand S."/>
            <person name="Jogler M."/>
            <person name="Boedeker C."/>
            <person name="Pinto D."/>
            <person name="Vollmers J."/>
            <person name="Rivas-Marin E."/>
            <person name="Kohn T."/>
            <person name="Peeters S.H."/>
            <person name="Heuer A."/>
            <person name="Rast P."/>
            <person name="Oberbeckmann S."/>
            <person name="Bunk B."/>
            <person name="Jeske O."/>
            <person name="Meyerdierks A."/>
            <person name="Storesund J.E."/>
            <person name="Kallscheuer N."/>
            <person name="Luecker S."/>
            <person name="Lage O.M."/>
            <person name="Pohl T."/>
            <person name="Merkel B.J."/>
            <person name="Hornburger P."/>
            <person name="Mueller R.-W."/>
            <person name="Bruemmer F."/>
            <person name="Labrenz M."/>
            <person name="Spormann A.M."/>
            <person name="Op den Camp H."/>
            <person name="Overmann J."/>
            <person name="Amann R."/>
            <person name="Jetten M.S.M."/>
            <person name="Mascher T."/>
            <person name="Medema M.H."/>
            <person name="Devos D.P."/>
            <person name="Kaster A.-K."/>
            <person name="Ovreas L."/>
            <person name="Rohde M."/>
            <person name="Galperin M.Y."/>
            <person name="Jogler C."/>
        </authorList>
    </citation>
    <scope>NUCLEOTIDE SEQUENCE [LARGE SCALE GENOMIC DNA]</scope>
    <source>
        <strain evidence="11 12">Pla133</strain>
    </source>
</reference>
<dbReference type="Gene3D" id="3.50.50.100">
    <property type="match status" value="1"/>
</dbReference>
<dbReference type="EC" id="1.6.5.9" evidence="2"/>
<protein>
    <recommendedName>
        <fullName evidence="2">NADH:ubiquinone reductase (non-electrogenic)</fullName>
        <ecNumber evidence="2">1.6.5.9</ecNumber>
    </recommendedName>
</protein>
<evidence type="ECO:0000256" key="3">
    <source>
        <dbReference type="ARBA" id="ARBA00022630"/>
    </source>
</evidence>
<dbReference type="InterPro" id="IPR045024">
    <property type="entry name" value="NDH-2"/>
</dbReference>
<evidence type="ECO:0000256" key="1">
    <source>
        <dbReference type="ARBA" id="ARBA00005272"/>
    </source>
</evidence>
<dbReference type="EMBL" id="CP036287">
    <property type="protein sequence ID" value="QDU69958.1"/>
    <property type="molecule type" value="Genomic_DNA"/>
</dbReference>
<comment type="catalytic activity">
    <reaction evidence="8">
        <text>a quinone + NADH + H(+) = a quinol + NAD(+)</text>
        <dbReference type="Rhea" id="RHEA:46160"/>
        <dbReference type="ChEBI" id="CHEBI:15378"/>
        <dbReference type="ChEBI" id="CHEBI:24646"/>
        <dbReference type="ChEBI" id="CHEBI:57540"/>
        <dbReference type="ChEBI" id="CHEBI:57945"/>
        <dbReference type="ChEBI" id="CHEBI:132124"/>
        <dbReference type="EC" id="1.6.5.9"/>
    </reaction>
</comment>
<evidence type="ECO:0000259" key="10">
    <source>
        <dbReference type="Pfam" id="PF22366"/>
    </source>
</evidence>
<keyword evidence="6 11" id="KW-0560">Oxidoreductase</keyword>
<dbReference type="PRINTS" id="PR00368">
    <property type="entry name" value="FADPNR"/>
</dbReference>
<dbReference type="GO" id="GO:0050136">
    <property type="term" value="F:NADH dehydrogenase (quinone) (non-electrogenic) activity"/>
    <property type="evidence" value="ECO:0007669"/>
    <property type="project" value="UniProtKB-EC"/>
</dbReference>
<feature type="domain" description="External alternative NADH-ubiquinone oxidoreductase-like C-terminal" evidence="10">
    <location>
        <begin position="350"/>
        <end position="408"/>
    </location>
</feature>
<dbReference type="PANTHER" id="PTHR43706:SF47">
    <property type="entry name" value="EXTERNAL NADH-UBIQUINONE OXIDOREDUCTASE 1, MITOCHONDRIAL-RELATED"/>
    <property type="match status" value="1"/>
</dbReference>
<evidence type="ECO:0000313" key="11">
    <source>
        <dbReference type="EMBL" id="QDU69958.1"/>
    </source>
</evidence>
<keyword evidence="7" id="KW-0520">NAD</keyword>
<dbReference type="InterPro" id="IPR036188">
    <property type="entry name" value="FAD/NAD-bd_sf"/>
</dbReference>
<dbReference type="RefSeq" id="WP_145070339.1">
    <property type="nucleotide sequence ID" value="NZ_CP036287.1"/>
</dbReference>
<dbReference type="PANTHER" id="PTHR43706">
    <property type="entry name" value="NADH DEHYDROGENASE"/>
    <property type="match status" value="1"/>
</dbReference>
<evidence type="ECO:0000256" key="2">
    <source>
        <dbReference type="ARBA" id="ARBA00012637"/>
    </source>
</evidence>
<evidence type="ECO:0000256" key="4">
    <source>
        <dbReference type="ARBA" id="ARBA00022827"/>
    </source>
</evidence>